<comment type="caution">
    <text evidence="1">The sequence shown here is derived from an EMBL/GenBank/DDBJ whole genome shotgun (WGS) entry which is preliminary data.</text>
</comment>
<evidence type="ECO:0000313" key="2">
    <source>
        <dbReference type="Proteomes" id="UP000652198"/>
    </source>
</evidence>
<gene>
    <name evidence="1" type="ORF">GNZ12_24175</name>
</gene>
<reference evidence="1 2" key="1">
    <citation type="submission" date="2019-11" db="EMBL/GenBank/DDBJ databases">
        <title>Metabolism of dissolved organic matter in forest soils.</title>
        <authorList>
            <person name="Cyle K.T."/>
            <person name="Wilhelm R.C."/>
            <person name="Martinez C.E."/>
        </authorList>
    </citation>
    <scope>NUCLEOTIDE SEQUENCE [LARGE SCALE GENOMIC DNA]</scope>
    <source>
        <strain evidence="1 2">1N</strain>
    </source>
</reference>
<dbReference type="Proteomes" id="UP000652198">
    <property type="component" value="Unassembled WGS sequence"/>
</dbReference>
<proteinExistence type="predicted"/>
<protein>
    <submittedName>
        <fullName evidence="1">Uncharacterized protein</fullName>
    </submittedName>
</protein>
<organism evidence="1 2">
    <name type="scientific">Paraburkholderia solitsugae</name>
    <dbReference type="NCBI Taxonomy" id="2675748"/>
    <lineage>
        <taxon>Bacteria</taxon>
        <taxon>Pseudomonadati</taxon>
        <taxon>Pseudomonadota</taxon>
        <taxon>Betaproteobacteria</taxon>
        <taxon>Burkholderiales</taxon>
        <taxon>Burkholderiaceae</taxon>
        <taxon>Paraburkholderia</taxon>
    </lineage>
</organism>
<accession>A0ABX2BWA4</accession>
<keyword evidence="2" id="KW-1185">Reference proteome</keyword>
<name>A0ABX2BWA4_9BURK</name>
<evidence type="ECO:0000313" key="1">
    <source>
        <dbReference type="EMBL" id="NPT44351.1"/>
    </source>
</evidence>
<sequence>MSIGGVGLLTGIELRASNRSTKWAEWQAKLATLPPADRAKATAVLLRPIKVREMRRSNAQ</sequence>
<dbReference type="RefSeq" id="WP_172314399.1">
    <property type="nucleotide sequence ID" value="NZ_WOEY01000092.1"/>
</dbReference>
<dbReference type="EMBL" id="WOEY01000092">
    <property type="protein sequence ID" value="NPT44351.1"/>
    <property type="molecule type" value="Genomic_DNA"/>
</dbReference>